<sequence>MIIMINGAFGVGKTTVANALHKDLESSMLFDPEEVGFMLRNIIPEDIQQTEANTGDFQDLELWKELTVKVAEHLLAKYQMNLIVPMTIRNPDYFQYIFNGFQSIDPQTFHFCLTASKATIHKRLRGRGEKEGNWSFEQTDKCLKAFEEYNFKEYIDTEHATVDMMTKNIIDRLYKILY</sequence>
<dbReference type="SUPFAM" id="SSF52540">
    <property type="entry name" value="P-loop containing nucleoside triphosphate hydrolases"/>
    <property type="match status" value="1"/>
</dbReference>
<name>A0A6G1X501_9BACI</name>
<evidence type="ECO:0000313" key="2">
    <source>
        <dbReference type="Proteomes" id="UP000480185"/>
    </source>
</evidence>
<dbReference type="OrthoDB" id="9799092at2"/>
<evidence type="ECO:0000313" key="1">
    <source>
        <dbReference type="EMBL" id="MRG85908.1"/>
    </source>
</evidence>
<reference evidence="1 2" key="1">
    <citation type="submission" date="2019-11" db="EMBL/GenBank/DDBJ databases">
        <authorList>
            <person name="Li J."/>
        </authorList>
    </citation>
    <scope>NUCLEOTIDE SEQUENCE [LARGE SCALE GENOMIC DNA]</scope>
    <source>
        <strain evidence="1 2">J4</strain>
    </source>
</reference>
<gene>
    <name evidence="1" type="ORF">GH754_06095</name>
</gene>
<dbReference type="RefSeq" id="WP_153727839.1">
    <property type="nucleotide sequence ID" value="NZ_WJNH01000003.1"/>
</dbReference>
<dbReference type="AlphaFoldDB" id="A0A6G1X501"/>
<proteinExistence type="predicted"/>
<comment type="caution">
    <text evidence="1">The sequence shown here is derived from an EMBL/GenBank/DDBJ whole genome shotgun (WGS) entry which is preliminary data.</text>
</comment>
<dbReference type="Gene3D" id="3.40.50.300">
    <property type="entry name" value="P-loop containing nucleotide triphosphate hydrolases"/>
    <property type="match status" value="1"/>
</dbReference>
<dbReference type="InterPro" id="IPR027417">
    <property type="entry name" value="P-loop_NTPase"/>
</dbReference>
<dbReference type="Proteomes" id="UP000480185">
    <property type="component" value="Unassembled WGS sequence"/>
</dbReference>
<dbReference type="Pfam" id="PF13671">
    <property type="entry name" value="AAA_33"/>
    <property type="match status" value="1"/>
</dbReference>
<protein>
    <submittedName>
        <fullName evidence="1">AAA family ATPase</fullName>
    </submittedName>
</protein>
<organism evidence="1 2">
    <name type="scientific">Salinibacillus xinjiangensis</name>
    <dbReference type="NCBI Taxonomy" id="1229268"/>
    <lineage>
        <taxon>Bacteria</taxon>
        <taxon>Bacillati</taxon>
        <taxon>Bacillota</taxon>
        <taxon>Bacilli</taxon>
        <taxon>Bacillales</taxon>
        <taxon>Bacillaceae</taxon>
        <taxon>Salinibacillus</taxon>
    </lineage>
</organism>
<keyword evidence="2" id="KW-1185">Reference proteome</keyword>
<accession>A0A6G1X501</accession>
<dbReference type="EMBL" id="WJNH01000003">
    <property type="protein sequence ID" value="MRG85908.1"/>
    <property type="molecule type" value="Genomic_DNA"/>
</dbReference>